<dbReference type="EMBL" id="ML770273">
    <property type="protein sequence ID" value="KAE9383954.1"/>
    <property type="molecule type" value="Genomic_DNA"/>
</dbReference>
<gene>
    <name evidence="2" type="ORF">BT96DRAFT_950912</name>
</gene>
<keyword evidence="3" id="KW-1185">Reference proteome</keyword>
<accession>A0A6A4GEM6</accession>
<dbReference type="OrthoDB" id="3265515at2759"/>
<protein>
    <recommendedName>
        <fullName evidence="4">RNase H type-1 domain-containing protein</fullName>
    </recommendedName>
</protein>
<dbReference type="Proteomes" id="UP000799118">
    <property type="component" value="Unassembled WGS sequence"/>
</dbReference>
<evidence type="ECO:0000313" key="2">
    <source>
        <dbReference type="EMBL" id="KAE9383954.1"/>
    </source>
</evidence>
<evidence type="ECO:0000313" key="3">
    <source>
        <dbReference type="Proteomes" id="UP000799118"/>
    </source>
</evidence>
<dbReference type="AlphaFoldDB" id="A0A6A4GEM6"/>
<proteinExistence type="predicted"/>
<sequence>MNTYKLNPKKMEKRQAVRKHADWKSEVLIWSWEGREDALKQIEEDDAEYQLFTDGSGIEGMVGSSAVLYKGGEKIASLRMQIGKEMEHEVFEGESAGPTLGLELLRKEQSVSTVSLWIDNTATISATGSAVSGPGHYLMDHFHTLLTKVKQRHLDLEIMVGWVPDMKESKETRQRMRRPRKQPYAGQA</sequence>
<dbReference type="InterPro" id="IPR036397">
    <property type="entry name" value="RNaseH_sf"/>
</dbReference>
<dbReference type="Gene3D" id="3.30.420.10">
    <property type="entry name" value="Ribonuclease H-like superfamily/Ribonuclease H"/>
    <property type="match status" value="1"/>
</dbReference>
<dbReference type="GO" id="GO:0003676">
    <property type="term" value="F:nucleic acid binding"/>
    <property type="evidence" value="ECO:0007669"/>
    <property type="project" value="InterPro"/>
</dbReference>
<evidence type="ECO:0000256" key="1">
    <source>
        <dbReference type="SAM" id="MobiDB-lite"/>
    </source>
</evidence>
<name>A0A6A4GEM6_9AGAR</name>
<organism evidence="2 3">
    <name type="scientific">Gymnopus androsaceus JB14</name>
    <dbReference type="NCBI Taxonomy" id="1447944"/>
    <lineage>
        <taxon>Eukaryota</taxon>
        <taxon>Fungi</taxon>
        <taxon>Dikarya</taxon>
        <taxon>Basidiomycota</taxon>
        <taxon>Agaricomycotina</taxon>
        <taxon>Agaricomycetes</taxon>
        <taxon>Agaricomycetidae</taxon>
        <taxon>Agaricales</taxon>
        <taxon>Marasmiineae</taxon>
        <taxon>Omphalotaceae</taxon>
        <taxon>Gymnopus</taxon>
    </lineage>
</organism>
<feature type="region of interest" description="Disordered" evidence="1">
    <location>
        <begin position="169"/>
        <end position="188"/>
    </location>
</feature>
<evidence type="ECO:0008006" key="4">
    <source>
        <dbReference type="Google" id="ProtNLM"/>
    </source>
</evidence>
<reference evidence="2" key="1">
    <citation type="journal article" date="2019" name="Environ. Microbiol.">
        <title>Fungal ecological strategies reflected in gene transcription - a case study of two litter decomposers.</title>
        <authorList>
            <person name="Barbi F."/>
            <person name="Kohler A."/>
            <person name="Barry K."/>
            <person name="Baskaran P."/>
            <person name="Daum C."/>
            <person name="Fauchery L."/>
            <person name="Ihrmark K."/>
            <person name="Kuo A."/>
            <person name="LaButti K."/>
            <person name="Lipzen A."/>
            <person name="Morin E."/>
            <person name="Grigoriev I.V."/>
            <person name="Henrissat B."/>
            <person name="Lindahl B."/>
            <person name="Martin F."/>
        </authorList>
    </citation>
    <scope>NUCLEOTIDE SEQUENCE</scope>
    <source>
        <strain evidence="2">JB14</strain>
    </source>
</reference>